<organism evidence="1 2">
    <name type="scientific">Serinicoccus chungangensis</name>
    <dbReference type="NCBI Taxonomy" id="767452"/>
    <lineage>
        <taxon>Bacteria</taxon>
        <taxon>Bacillati</taxon>
        <taxon>Actinomycetota</taxon>
        <taxon>Actinomycetes</taxon>
        <taxon>Micrococcales</taxon>
        <taxon>Ornithinimicrobiaceae</taxon>
        <taxon>Serinicoccus</taxon>
    </lineage>
</organism>
<dbReference type="NCBIfam" id="TIGR01484">
    <property type="entry name" value="HAD-SF-IIB"/>
    <property type="match status" value="1"/>
</dbReference>
<accession>A0A0W8I166</accession>
<dbReference type="InterPro" id="IPR036412">
    <property type="entry name" value="HAD-like_sf"/>
</dbReference>
<evidence type="ECO:0000313" key="2">
    <source>
        <dbReference type="Proteomes" id="UP000054837"/>
    </source>
</evidence>
<comment type="caution">
    <text evidence="1">The sequence shown here is derived from an EMBL/GenBank/DDBJ whole genome shotgun (WGS) entry which is preliminary data.</text>
</comment>
<dbReference type="InterPro" id="IPR023214">
    <property type="entry name" value="HAD_sf"/>
</dbReference>
<evidence type="ECO:0000313" key="1">
    <source>
        <dbReference type="EMBL" id="KUG51465.1"/>
    </source>
</evidence>
<dbReference type="PANTHER" id="PTHR10000:SF8">
    <property type="entry name" value="HAD SUPERFAMILY HYDROLASE-LIKE, TYPE 3"/>
    <property type="match status" value="1"/>
</dbReference>
<dbReference type="SUPFAM" id="SSF56784">
    <property type="entry name" value="HAD-like"/>
    <property type="match status" value="1"/>
</dbReference>
<dbReference type="EMBL" id="LQBL01000032">
    <property type="protein sequence ID" value="KUG51465.1"/>
    <property type="molecule type" value="Genomic_DNA"/>
</dbReference>
<proteinExistence type="predicted"/>
<protein>
    <recommendedName>
        <fullName evidence="3">Haloacid dehalogenase</fullName>
    </recommendedName>
</protein>
<dbReference type="GO" id="GO:0016791">
    <property type="term" value="F:phosphatase activity"/>
    <property type="evidence" value="ECO:0007669"/>
    <property type="project" value="TreeGrafter"/>
</dbReference>
<dbReference type="AlphaFoldDB" id="A0A0W8I166"/>
<dbReference type="STRING" id="767452.AVL62_08930"/>
<dbReference type="InterPro" id="IPR006379">
    <property type="entry name" value="HAD-SF_hydro_IIB"/>
</dbReference>
<sequence length="276" mass="29393">MKASPPGPDGVRVVASDCDGTLLRSDGTVSERTRAVLDRCASAGVRVVLVTARPPRWMDELGDLGVEAVALCGNGAFTYDVSRREIIAHRLMPTELVGTLLAELKEALPGAALATESVRGFAREPHFHRANDRTDGQWLVGDIGQLAQEPAGKILVRHLDWSTEQISARVKEVVGERAEVANSGAVQLGEVTGRGVTKALALLTWCAEQDPPVAPHEVWAFGDMLNDIPMLEWAGRSHAVANAHPQVLALADEVVPSNDEDGVASRVAALLDARGV</sequence>
<dbReference type="GO" id="GO:0000287">
    <property type="term" value="F:magnesium ion binding"/>
    <property type="evidence" value="ECO:0007669"/>
    <property type="project" value="TreeGrafter"/>
</dbReference>
<keyword evidence="2" id="KW-1185">Reference proteome</keyword>
<evidence type="ECO:0008006" key="3">
    <source>
        <dbReference type="Google" id="ProtNLM"/>
    </source>
</evidence>
<dbReference type="RefSeq" id="WP_058892361.1">
    <property type="nucleotide sequence ID" value="NZ_LQBL01000032.1"/>
</dbReference>
<dbReference type="Pfam" id="PF08282">
    <property type="entry name" value="Hydrolase_3"/>
    <property type="match status" value="1"/>
</dbReference>
<dbReference type="GO" id="GO:0005829">
    <property type="term" value="C:cytosol"/>
    <property type="evidence" value="ECO:0007669"/>
    <property type="project" value="TreeGrafter"/>
</dbReference>
<gene>
    <name evidence="1" type="ORF">AVL62_08930</name>
</gene>
<dbReference type="Gene3D" id="3.30.1240.10">
    <property type="match status" value="1"/>
</dbReference>
<reference evidence="1 2" key="1">
    <citation type="submission" date="2015-12" db="EMBL/GenBank/DDBJ databases">
        <title>Serinicoccus chungangenesis strain CD08_5 genome sequencing and assembly.</title>
        <authorList>
            <person name="Chander A.M."/>
            <person name="Kaur G."/>
            <person name="Nair G.R."/>
            <person name="Dhawan D.K."/>
            <person name="Kochhar R.K."/>
            <person name="Mayilraj S."/>
            <person name="Bhadada S.K."/>
        </authorList>
    </citation>
    <scope>NUCLEOTIDE SEQUENCE [LARGE SCALE GENOMIC DNA]</scope>
    <source>
        <strain evidence="1 2">CD08_5</strain>
    </source>
</reference>
<name>A0A0W8I166_9MICO</name>
<dbReference type="Gene3D" id="3.40.50.1000">
    <property type="entry name" value="HAD superfamily/HAD-like"/>
    <property type="match status" value="1"/>
</dbReference>
<dbReference type="Proteomes" id="UP000054837">
    <property type="component" value="Unassembled WGS sequence"/>
</dbReference>
<dbReference type="PANTHER" id="PTHR10000">
    <property type="entry name" value="PHOSPHOSERINE PHOSPHATASE"/>
    <property type="match status" value="1"/>
</dbReference>